<dbReference type="eggNOG" id="COG0725">
    <property type="taxonomic scope" value="Bacteria"/>
</dbReference>
<dbReference type="Proteomes" id="UP000023430">
    <property type="component" value="Unassembled WGS sequence"/>
</dbReference>
<dbReference type="EMBL" id="JAME01000035">
    <property type="protein sequence ID" value="ETX27305.1"/>
    <property type="molecule type" value="Genomic_DNA"/>
</dbReference>
<dbReference type="Pfam" id="PF13531">
    <property type="entry name" value="SBP_bac_11"/>
    <property type="match status" value="1"/>
</dbReference>
<dbReference type="PANTHER" id="PTHR30632">
    <property type="entry name" value="MOLYBDATE-BINDING PERIPLASMIC PROTEIN"/>
    <property type="match status" value="1"/>
</dbReference>
<comment type="caution">
    <text evidence="1">The sequence shown here is derived from an EMBL/GenBank/DDBJ whole genome shotgun (WGS) entry which is preliminary data.</text>
</comment>
<dbReference type="GO" id="GO:0015689">
    <property type="term" value="P:molybdate ion transport"/>
    <property type="evidence" value="ECO:0007669"/>
    <property type="project" value="TreeGrafter"/>
</dbReference>
<organism evidence="1 2">
    <name type="scientific">Roseivivax isoporae LMG 25204</name>
    <dbReference type="NCBI Taxonomy" id="1449351"/>
    <lineage>
        <taxon>Bacteria</taxon>
        <taxon>Pseudomonadati</taxon>
        <taxon>Pseudomonadota</taxon>
        <taxon>Alphaproteobacteria</taxon>
        <taxon>Rhodobacterales</taxon>
        <taxon>Roseobacteraceae</taxon>
        <taxon>Roseivivax</taxon>
    </lineage>
</organism>
<dbReference type="PATRIC" id="fig|1449351.3.peg.3775"/>
<dbReference type="NCBIfam" id="NF002917">
    <property type="entry name" value="PRK03537.1-3"/>
    <property type="match status" value="1"/>
</dbReference>
<sequence length="288" mass="29914">MRERTQRHAGGRHEEHRVMRNSILSALGALALMAAGPADAEEPVTLVAAGSLKTALQEVADTFAAATGVEVTTRFGPSGLMREEIEGGAPAHVFASANLDHPRALAEAGHGGPVVLFARNRLCALARPGLAVRPDTLLDVMLDDATRLGTSTPGADPSGDYAWQLFERADALRPGAGAALDGKARQLTGGPDSPAAPEGRNTYAWVMESDRADLFLTYCTNAVLAAREVPDLQIVAIPDALSVGADYGLLVRDGAPGAATRLALHILSPEGQAVLAAHGFDAPALPKE</sequence>
<gene>
    <name evidence="1" type="ORF">RISW2_14505</name>
</gene>
<dbReference type="PANTHER" id="PTHR30632:SF0">
    <property type="entry name" value="SULFATE-BINDING PROTEIN"/>
    <property type="match status" value="1"/>
</dbReference>
<accession>X7F3B3</accession>
<dbReference type="Gene3D" id="3.40.190.10">
    <property type="entry name" value="Periplasmic binding protein-like II"/>
    <property type="match status" value="2"/>
</dbReference>
<evidence type="ECO:0000313" key="1">
    <source>
        <dbReference type="EMBL" id="ETX27305.1"/>
    </source>
</evidence>
<reference evidence="1 2" key="1">
    <citation type="submission" date="2014-01" db="EMBL/GenBank/DDBJ databases">
        <title>Roseivivax isoporae LMG 25204 Genome Sequencing.</title>
        <authorList>
            <person name="Lai Q."/>
            <person name="Li G."/>
            <person name="Shao Z."/>
        </authorList>
    </citation>
    <scope>NUCLEOTIDE SEQUENCE [LARGE SCALE GENOMIC DNA]</scope>
    <source>
        <strain evidence="1 2">LMG 25204</strain>
    </source>
</reference>
<keyword evidence="2" id="KW-1185">Reference proteome</keyword>
<dbReference type="SUPFAM" id="SSF53850">
    <property type="entry name" value="Periplasmic binding protein-like II"/>
    <property type="match status" value="1"/>
</dbReference>
<protein>
    <submittedName>
        <fullName evidence="1">Molybdate ABC transporter substrate-binding protein</fullName>
    </submittedName>
</protein>
<dbReference type="STRING" id="1449351.RISW2_14505"/>
<dbReference type="AlphaFoldDB" id="X7F3B3"/>
<evidence type="ECO:0000313" key="2">
    <source>
        <dbReference type="Proteomes" id="UP000023430"/>
    </source>
</evidence>
<dbReference type="InterPro" id="IPR050682">
    <property type="entry name" value="ModA/WtpA"/>
</dbReference>
<proteinExistence type="predicted"/>
<dbReference type="GO" id="GO:0030973">
    <property type="term" value="F:molybdate ion binding"/>
    <property type="evidence" value="ECO:0007669"/>
    <property type="project" value="TreeGrafter"/>
</dbReference>
<name>X7F3B3_9RHOB</name>